<organism evidence="2 3">
    <name type="scientific">Campylobacter rectus RM3267</name>
    <dbReference type="NCBI Taxonomy" id="553218"/>
    <lineage>
        <taxon>Bacteria</taxon>
        <taxon>Pseudomonadati</taxon>
        <taxon>Campylobacterota</taxon>
        <taxon>Epsilonproteobacteria</taxon>
        <taxon>Campylobacterales</taxon>
        <taxon>Campylobacteraceae</taxon>
        <taxon>Campylobacter</taxon>
    </lineage>
</organism>
<evidence type="ECO:0000313" key="3">
    <source>
        <dbReference type="Proteomes" id="UP000003082"/>
    </source>
</evidence>
<proteinExistence type="predicted"/>
<gene>
    <name evidence="2" type="ORF">CAMRE0001_1111</name>
</gene>
<comment type="caution">
    <text evidence="2">The sequence shown here is derived from an EMBL/GenBank/DDBJ whole genome shotgun (WGS) entry which is preliminary data.</text>
</comment>
<dbReference type="STRING" id="553218.CAMRE0001_1111"/>
<evidence type="ECO:0000256" key="1">
    <source>
        <dbReference type="SAM" id="MobiDB-lite"/>
    </source>
</evidence>
<dbReference type="AlphaFoldDB" id="B9D5K0"/>
<accession>B9D5K0</accession>
<evidence type="ECO:0000313" key="2">
    <source>
        <dbReference type="EMBL" id="EEF12756.1"/>
    </source>
</evidence>
<sequence length="38" mass="4257">MQAKFNPLSPFVNLTKRQPSNFTAAKDTNPHTTGLNRI</sequence>
<dbReference type="Proteomes" id="UP000003082">
    <property type="component" value="Unassembled WGS sequence"/>
</dbReference>
<feature type="region of interest" description="Disordered" evidence="1">
    <location>
        <begin position="1"/>
        <end position="38"/>
    </location>
</feature>
<reference evidence="2 3" key="1">
    <citation type="submission" date="2008-08" db="EMBL/GenBank/DDBJ databases">
        <authorList>
            <person name="Madupu R."/>
            <person name="Durkin A.S."/>
            <person name="Torralba M."/>
            <person name="Methe B."/>
            <person name="Sutton G.G."/>
            <person name="Strausberg R.L."/>
            <person name="Nelson K.E."/>
        </authorList>
    </citation>
    <scope>NUCLEOTIDE SEQUENCE [LARGE SCALE GENOMIC DNA]</scope>
    <source>
        <strain evidence="2 3">RM3267</strain>
    </source>
</reference>
<protein>
    <submittedName>
        <fullName evidence="2">Uncharacterized protein</fullName>
    </submittedName>
</protein>
<name>B9D5K0_CAMRE</name>
<keyword evidence="3" id="KW-1185">Reference proteome</keyword>
<dbReference type="EMBL" id="ACFU01000040">
    <property type="protein sequence ID" value="EEF12756.1"/>
    <property type="molecule type" value="Genomic_DNA"/>
</dbReference>